<evidence type="ECO:0000313" key="2">
    <source>
        <dbReference type="EMBL" id="PON95321.1"/>
    </source>
</evidence>
<dbReference type="PANTHER" id="PTHR31170:SF17">
    <property type="match status" value="1"/>
</dbReference>
<dbReference type="STRING" id="63057.A0A2P5FBY2"/>
<name>A0A2P5FBY2_TREOI</name>
<dbReference type="Pfam" id="PF03140">
    <property type="entry name" value="DUF247"/>
    <property type="match status" value="1"/>
</dbReference>
<evidence type="ECO:0000313" key="3">
    <source>
        <dbReference type="Proteomes" id="UP000237000"/>
    </source>
</evidence>
<protein>
    <submittedName>
        <fullName evidence="2">Uncharacterized protein</fullName>
    </submittedName>
</protein>
<dbReference type="AlphaFoldDB" id="A0A2P5FBY2"/>
<keyword evidence="1" id="KW-1133">Transmembrane helix</keyword>
<evidence type="ECO:0000256" key="1">
    <source>
        <dbReference type="SAM" id="Phobius"/>
    </source>
</evidence>
<dbReference type="InParanoid" id="A0A2P5FBY2"/>
<dbReference type="PANTHER" id="PTHR31170">
    <property type="entry name" value="BNAC04G53230D PROTEIN"/>
    <property type="match status" value="1"/>
</dbReference>
<gene>
    <name evidence="2" type="ORF">TorRG33x02_088430</name>
</gene>
<comment type="caution">
    <text evidence="2">The sequence shown here is derived from an EMBL/GenBank/DDBJ whole genome shotgun (WGS) entry which is preliminary data.</text>
</comment>
<feature type="transmembrane region" description="Helical" evidence="1">
    <location>
        <begin position="427"/>
        <end position="452"/>
    </location>
</feature>
<sequence length="453" mass="52247">MAEGDRDHDYAIDIASIISYMKNQMVVDGSLTMSTGFSIFRIPAAVSRHNMRAYMPSAFSIGPFHHGNVLLKPAERIKWKYLLGLLARLSNPNPGLITRLPNPDSDRALESLTEVICDVQREARREYAGSIGLSVSEFVKLLVLDGCFVIELFRKKAYPGLIHMDDPIFTVSRTLQFLYHDLILLENQIPWLVLEILFDRTKSTSVDEKPLVELAIEFFGDIFSTVRPPIRPLLEKRHGSCKHILDLLRNSLVLPSSIKVPPKKIFAWQPMPSASSLKEAGIILRRAKYSDSILDVKFRKGVLEIPTLLINENTESLFLNLISLELYSPNYEGFITSYALLFDNLIQTTTDMKILCDSQVIRNWLHLEDATRIFNQSYEDYACVRDNYYALLAAEVDEYCQTRKYYYVRRWQVYRGELKRVYFRHPWALISTIAASVMLILTFLQTLFTFLYR</sequence>
<dbReference type="EMBL" id="JXTC01000045">
    <property type="protein sequence ID" value="PON95321.1"/>
    <property type="molecule type" value="Genomic_DNA"/>
</dbReference>
<dbReference type="OrthoDB" id="785554at2759"/>
<keyword evidence="3" id="KW-1185">Reference proteome</keyword>
<dbReference type="InterPro" id="IPR004158">
    <property type="entry name" value="DUF247_pln"/>
</dbReference>
<keyword evidence="1" id="KW-0472">Membrane</keyword>
<dbReference type="Proteomes" id="UP000237000">
    <property type="component" value="Unassembled WGS sequence"/>
</dbReference>
<reference evidence="3" key="1">
    <citation type="submission" date="2016-06" db="EMBL/GenBank/DDBJ databases">
        <title>Parallel loss of symbiosis genes in relatives of nitrogen-fixing non-legume Parasponia.</title>
        <authorList>
            <person name="Van Velzen R."/>
            <person name="Holmer R."/>
            <person name="Bu F."/>
            <person name="Rutten L."/>
            <person name="Van Zeijl A."/>
            <person name="Liu W."/>
            <person name="Santuari L."/>
            <person name="Cao Q."/>
            <person name="Sharma T."/>
            <person name="Shen D."/>
            <person name="Roswanjaya Y."/>
            <person name="Wardhani T."/>
            <person name="Kalhor M.S."/>
            <person name="Jansen J."/>
            <person name="Van den Hoogen J."/>
            <person name="Gungor B."/>
            <person name="Hartog M."/>
            <person name="Hontelez J."/>
            <person name="Verver J."/>
            <person name="Yang W.-C."/>
            <person name="Schijlen E."/>
            <person name="Repin R."/>
            <person name="Schilthuizen M."/>
            <person name="Schranz E."/>
            <person name="Heidstra R."/>
            <person name="Miyata K."/>
            <person name="Fedorova E."/>
            <person name="Kohlen W."/>
            <person name="Bisseling T."/>
            <person name="Smit S."/>
            <person name="Geurts R."/>
        </authorList>
    </citation>
    <scope>NUCLEOTIDE SEQUENCE [LARGE SCALE GENOMIC DNA]</scope>
    <source>
        <strain evidence="3">cv. RG33-2</strain>
    </source>
</reference>
<organism evidence="2 3">
    <name type="scientific">Trema orientale</name>
    <name type="common">Charcoal tree</name>
    <name type="synonym">Celtis orientalis</name>
    <dbReference type="NCBI Taxonomy" id="63057"/>
    <lineage>
        <taxon>Eukaryota</taxon>
        <taxon>Viridiplantae</taxon>
        <taxon>Streptophyta</taxon>
        <taxon>Embryophyta</taxon>
        <taxon>Tracheophyta</taxon>
        <taxon>Spermatophyta</taxon>
        <taxon>Magnoliopsida</taxon>
        <taxon>eudicotyledons</taxon>
        <taxon>Gunneridae</taxon>
        <taxon>Pentapetalae</taxon>
        <taxon>rosids</taxon>
        <taxon>fabids</taxon>
        <taxon>Rosales</taxon>
        <taxon>Cannabaceae</taxon>
        <taxon>Trema</taxon>
    </lineage>
</organism>
<accession>A0A2P5FBY2</accession>
<proteinExistence type="predicted"/>
<keyword evidence="1" id="KW-0812">Transmembrane</keyword>